<dbReference type="RefSeq" id="WP_255039017.1">
    <property type="nucleotide sequence ID" value="NZ_RJUF01000182.1"/>
</dbReference>
<keyword evidence="1" id="KW-1133">Transmembrane helix</keyword>
<accession>A0AAE3KUU7</accession>
<name>A0AAE3KUU7_9BACT</name>
<comment type="caution">
    <text evidence="2">The sequence shown here is derived from an EMBL/GenBank/DDBJ whole genome shotgun (WGS) entry which is preliminary data.</text>
</comment>
<protein>
    <submittedName>
        <fullName evidence="2">Uncharacterized protein</fullName>
    </submittedName>
</protein>
<organism evidence="2 3">
    <name type="scientific">Lacihabitans soyangensis</name>
    <dbReference type="NCBI Taxonomy" id="869394"/>
    <lineage>
        <taxon>Bacteria</taxon>
        <taxon>Pseudomonadati</taxon>
        <taxon>Bacteroidota</taxon>
        <taxon>Cytophagia</taxon>
        <taxon>Cytophagales</taxon>
        <taxon>Leadbetterellaceae</taxon>
        <taxon>Lacihabitans</taxon>
    </lineage>
</organism>
<evidence type="ECO:0000256" key="1">
    <source>
        <dbReference type="SAM" id="Phobius"/>
    </source>
</evidence>
<evidence type="ECO:0000313" key="2">
    <source>
        <dbReference type="EMBL" id="MCP9765324.1"/>
    </source>
</evidence>
<dbReference type="AlphaFoldDB" id="A0AAE3KUU7"/>
<dbReference type="Proteomes" id="UP001204144">
    <property type="component" value="Unassembled WGS sequence"/>
</dbReference>
<keyword evidence="1" id="KW-0812">Transmembrane</keyword>
<feature type="transmembrane region" description="Helical" evidence="1">
    <location>
        <begin position="141"/>
        <end position="162"/>
    </location>
</feature>
<feature type="transmembrane region" description="Helical" evidence="1">
    <location>
        <begin position="56"/>
        <end position="75"/>
    </location>
</feature>
<keyword evidence="3" id="KW-1185">Reference proteome</keyword>
<feature type="transmembrane region" description="Helical" evidence="1">
    <location>
        <begin position="87"/>
        <end position="104"/>
    </location>
</feature>
<reference evidence="2 3" key="1">
    <citation type="submission" date="2018-11" db="EMBL/GenBank/DDBJ databases">
        <title>Novel bacteria species description.</title>
        <authorList>
            <person name="Han J.-H."/>
        </authorList>
    </citation>
    <scope>NUCLEOTIDE SEQUENCE [LARGE SCALE GENOMIC DNA]</scope>
    <source>
        <strain evidence="2 3">KCTC23259</strain>
    </source>
</reference>
<proteinExistence type="predicted"/>
<feature type="transmembrane region" description="Helical" evidence="1">
    <location>
        <begin position="169"/>
        <end position="190"/>
    </location>
</feature>
<evidence type="ECO:0000313" key="3">
    <source>
        <dbReference type="Proteomes" id="UP001204144"/>
    </source>
</evidence>
<gene>
    <name evidence="2" type="ORF">EGI31_20515</name>
</gene>
<feature type="transmembrane region" description="Helical" evidence="1">
    <location>
        <begin position="26"/>
        <end position="44"/>
    </location>
</feature>
<keyword evidence="1" id="KW-0472">Membrane</keyword>
<dbReference type="EMBL" id="RJUF01000182">
    <property type="protein sequence ID" value="MCP9765324.1"/>
    <property type="molecule type" value="Genomic_DNA"/>
</dbReference>
<sequence>MRRISFIFLVGLGITGICTKLLKLETYFDIFLGLFIPILMFYYTGKKKNDNLDPEYAVIGGLVLLFVSDILELSYFKNFIFKDKIQIVLHLLVQFLFLTVFRKEGAILVQESKVDVFKIFIPALLVFLMFGYFVFEENEILNYFLLIVFAIQLAIFLILTMFRPVNNYSFYFGVAGVSFLLLYGLFYFLFTFGPHHKTFYDISFSFYVFSQVFLIESFSTNVKTEHE</sequence>
<feature type="transmembrane region" description="Helical" evidence="1">
    <location>
        <begin position="116"/>
        <end position="135"/>
    </location>
</feature>